<dbReference type="RefSeq" id="WP_041091107.1">
    <property type="nucleotide sequence ID" value="NZ_JXRP01000022.1"/>
</dbReference>
<accession>A0A0C2RLQ3</accession>
<evidence type="ECO:0000256" key="4">
    <source>
        <dbReference type="ARBA" id="ARBA00022729"/>
    </source>
</evidence>
<keyword evidence="5" id="KW-0175">Coiled coil</keyword>
<dbReference type="Pfam" id="PF01497">
    <property type="entry name" value="Peripla_BP_2"/>
    <property type="match status" value="1"/>
</dbReference>
<dbReference type="PANTHER" id="PTHR30532">
    <property type="entry name" value="IRON III DICITRATE-BINDING PERIPLASMIC PROTEIN"/>
    <property type="match status" value="1"/>
</dbReference>
<gene>
    <name evidence="8" type="ORF">KP78_39070</name>
</gene>
<keyword evidence="9" id="KW-1185">Reference proteome</keyword>
<dbReference type="GO" id="GO:1901678">
    <property type="term" value="P:iron coordination entity transport"/>
    <property type="evidence" value="ECO:0007669"/>
    <property type="project" value="UniProtKB-ARBA"/>
</dbReference>
<evidence type="ECO:0000256" key="6">
    <source>
        <dbReference type="SAM" id="SignalP"/>
    </source>
</evidence>
<evidence type="ECO:0000256" key="3">
    <source>
        <dbReference type="ARBA" id="ARBA00022448"/>
    </source>
</evidence>
<comment type="similarity">
    <text evidence="2">Belongs to the bacterial solute-binding protein 8 family.</text>
</comment>
<protein>
    <submittedName>
        <fullName evidence="8">Periplasmic binding protein</fullName>
    </submittedName>
</protein>
<feature type="chain" id="PRO_5002154976" evidence="6">
    <location>
        <begin position="28"/>
        <end position="319"/>
    </location>
</feature>
<evidence type="ECO:0000256" key="2">
    <source>
        <dbReference type="ARBA" id="ARBA00008814"/>
    </source>
</evidence>
<dbReference type="InterPro" id="IPR002491">
    <property type="entry name" value="ABC_transptr_periplasmic_BD"/>
</dbReference>
<name>A0A0C2RLQ3_9BACL</name>
<dbReference type="PROSITE" id="PS51257">
    <property type="entry name" value="PROKAR_LIPOPROTEIN"/>
    <property type="match status" value="1"/>
</dbReference>
<dbReference type="CDD" id="cd01140">
    <property type="entry name" value="FatB"/>
    <property type="match status" value="1"/>
</dbReference>
<dbReference type="PANTHER" id="PTHR30532:SF28">
    <property type="entry name" value="PETROBACTIN-BINDING PROTEIN YCLQ"/>
    <property type="match status" value="1"/>
</dbReference>
<feature type="domain" description="Fe/B12 periplasmic-binding" evidence="7">
    <location>
        <begin position="61"/>
        <end position="319"/>
    </location>
</feature>
<dbReference type="GO" id="GO:0030288">
    <property type="term" value="C:outer membrane-bounded periplasmic space"/>
    <property type="evidence" value="ECO:0007669"/>
    <property type="project" value="TreeGrafter"/>
</dbReference>
<comment type="caution">
    <text evidence="8">The sequence shown here is derived from an EMBL/GenBank/DDBJ whole genome shotgun (WGS) entry which is preliminary data.</text>
</comment>
<evidence type="ECO:0000256" key="5">
    <source>
        <dbReference type="SAM" id="Coils"/>
    </source>
</evidence>
<sequence length="319" mass="35022">MKKQLFMIMIGLFAIILAACGASSDSANEENTSGAAAESEKEEMTITHELGETTFEKNPESVVVFDFGTLDSLDALGVEIAGIPQENVPSYLSKYEGSEYENTGSLKEPDFEKINEMQPDLIIISGRQAELYDEFHEIAPTIFMGVDTSRYMESFEENVTTLGEIFGKEEEAADQLAVIEQSINQLQEKVKAEGKNALITLANDGKVSAYGAGSRFGIIHDVFGFTPVDENIEVSTHGQSISFEYIVEKDPEYLFVVDRGAAVADGESSAKQVVENELVQKTKAFQNDHIVYLDPDYWYLSGGGLVSVQEMVNEIEAGL</sequence>
<dbReference type="InterPro" id="IPR033870">
    <property type="entry name" value="FatB"/>
</dbReference>
<dbReference type="Proteomes" id="UP000031938">
    <property type="component" value="Unassembled WGS sequence"/>
</dbReference>
<evidence type="ECO:0000256" key="1">
    <source>
        <dbReference type="ARBA" id="ARBA00004196"/>
    </source>
</evidence>
<dbReference type="InterPro" id="IPR051313">
    <property type="entry name" value="Bact_iron-sidero_bind"/>
</dbReference>
<keyword evidence="3" id="KW-0813">Transport</keyword>
<dbReference type="PROSITE" id="PS50983">
    <property type="entry name" value="FE_B12_PBP"/>
    <property type="match status" value="1"/>
</dbReference>
<feature type="signal peptide" evidence="6">
    <location>
        <begin position="1"/>
        <end position="27"/>
    </location>
</feature>
<evidence type="ECO:0000313" key="8">
    <source>
        <dbReference type="EMBL" id="KIL42684.1"/>
    </source>
</evidence>
<dbReference type="PATRIC" id="fig|889306.3.peg.3926"/>
<dbReference type="AlphaFoldDB" id="A0A0C2RLQ3"/>
<reference evidence="8 9" key="1">
    <citation type="submission" date="2015-01" db="EMBL/GenBank/DDBJ databases">
        <title>Genome sequencing of Jeotgalibacillus soli.</title>
        <authorList>
            <person name="Goh K.M."/>
            <person name="Chan K.-G."/>
            <person name="Yaakop A.S."/>
            <person name="Ee R."/>
            <person name="Gan H.M."/>
            <person name="Chan C.S."/>
        </authorList>
    </citation>
    <scope>NUCLEOTIDE SEQUENCE [LARGE SCALE GENOMIC DNA]</scope>
    <source>
        <strain evidence="8 9">P9</strain>
    </source>
</reference>
<keyword evidence="4 6" id="KW-0732">Signal</keyword>
<comment type="subcellular location">
    <subcellularLocation>
        <location evidence="1">Cell envelope</location>
    </subcellularLocation>
</comment>
<dbReference type="Gene3D" id="3.40.50.1980">
    <property type="entry name" value="Nitrogenase molybdenum iron protein domain"/>
    <property type="match status" value="2"/>
</dbReference>
<organism evidence="8 9">
    <name type="scientific">Jeotgalibacillus soli</name>
    <dbReference type="NCBI Taxonomy" id="889306"/>
    <lineage>
        <taxon>Bacteria</taxon>
        <taxon>Bacillati</taxon>
        <taxon>Bacillota</taxon>
        <taxon>Bacilli</taxon>
        <taxon>Bacillales</taxon>
        <taxon>Caryophanaceae</taxon>
        <taxon>Jeotgalibacillus</taxon>
    </lineage>
</organism>
<dbReference type="SUPFAM" id="SSF53807">
    <property type="entry name" value="Helical backbone' metal receptor"/>
    <property type="match status" value="1"/>
</dbReference>
<feature type="coiled-coil region" evidence="5">
    <location>
        <begin position="169"/>
        <end position="196"/>
    </location>
</feature>
<dbReference type="OrthoDB" id="63946at2"/>
<dbReference type="STRING" id="889306.KP78_39070"/>
<dbReference type="EMBL" id="JXRP01000022">
    <property type="protein sequence ID" value="KIL42684.1"/>
    <property type="molecule type" value="Genomic_DNA"/>
</dbReference>
<proteinExistence type="inferred from homology"/>
<evidence type="ECO:0000259" key="7">
    <source>
        <dbReference type="PROSITE" id="PS50983"/>
    </source>
</evidence>
<evidence type="ECO:0000313" key="9">
    <source>
        <dbReference type="Proteomes" id="UP000031938"/>
    </source>
</evidence>